<evidence type="ECO:0000313" key="3">
    <source>
        <dbReference type="Proteomes" id="UP000035682"/>
    </source>
</evidence>
<gene>
    <name evidence="2 4 5" type="ORF">SRAE_1000042500</name>
</gene>
<keyword evidence="1" id="KW-0732">Signal</keyword>
<dbReference type="WBParaSite" id="SRAE_1000042500.1">
    <property type="protein sequence ID" value="SRAE_1000042500.1"/>
    <property type="gene ID" value="WBGene00257021"/>
</dbReference>
<evidence type="ECO:0000256" key="1">
    <source>
        <dbReference type="SAM" id="SignalP"/>
    </source>
</evidence>
<dbReference type="WormBase" id="SRAE_1000042500">
    <property type="protein sequence ID" value="SRP07491"/>
    <property type="gene ID" value="WBGene00257021"/>
</dbReference>
<protein>
    <submittedName>
        <fullName evidence="2 4">Karyogamy protein, KAR9 family-containing protein</fullName>
    </submittedName>
</protein>
<name>A0A090KXL3_STRRB</name>
<reference evidence="2 3" key="1">
    <citation type="submission" date="2014-09" db="EMBL/GenBank/DDBJ databases">
        <authorList>
            <person name="Martin A.A."/>
        </authorList>
    </citation>
    <scope>NUCLEOTIDE SEQUENCE</scope>
    <source>
        <strain evidence="3">ED321</strain>
        <strain evidence="2">ED321 Heterogonic</strain>
    </source>
</reference>
<feature type="chain" id="PRO_5015030257" evidence="1">
    <location>
        <begin position="23"/>
        <end position="223"/>
    </location>
</feature>
<proteinExistence type="predicted"/>
<feature type="signal peptide" evidence="1">
    <location>
        <begin position="1"/>
        <end position="22"/>
    </location>
</feature>
<dbReference type="CTD" id="36374516"/>
<dbReference type="AlphaFoldDB" id="A0A090KXL3"/>
<dbReference type="GeneID" id="36374516"/>
<evidence type="ECO:0000313" key="5">
    <source>
        <dbReference type="WormBase" id="SRAE_1000042500"/>
    </source>
</evidence>
<accession>A0A090KXL3</accession>
<reference evidence="4" key="2">
    <citation type="submission" date="2020-12" db="UniProtKB">
        <authorList>
            <consortium name="WormBaseParasite"/>
        </authorList>
    </citation>
    <scope>IDENTIFICATION</scope>
</reference>
<dbReference type="Proteomes" id="UP000035682">
    <property type="component" value="Unplaced"/>
</dbReference>
<sequence>MKQLKYLFFIIIFLLLINFTLSINDDYPNVLLTLENNPEFLTKAKNSTIIEVKNVLRNISITYEDQVDNVKKILNSDPNVKGLFEKIEKQFKKTIDQKLKLIRRNFEIIYKNVTANITDPEVKLVANTLASVIRNTSMPLSELELKIKTIFENIEPNISDQLKVLIPKELNLQINFKSKPWTAKFVDGLKSFGRKIKNFFNGNKNSNNYEQVALSSNDTSKIK</sequence>
<evidence type="ECO:0000313" key="4">
    <source>
        <dbReference type="WBParaSite" id="SRAE_1000042500.1"/>
    </source>
</evidence>
<evidence type="ECO:0000313" key="2">
    <source>
        <dbReference type="EMBL" id="CEF62151.1"/>
    </source>
</evidence>
<dbReference type="RefSeq" id="XP_024501353.1">
    <property type="nucleotide sequence ID" value="XM_024647257.1"/>
</dbReference>
<organism evidence="2">
    <name type="scientific">Strongyloides ratti</name>
    <name type="common">Parasitic roundworm</name>
    <dbReference type="NCBI Taxonomy" id="34506"/>
    <lineage>
        <taxon>Eukaryota</taxon>
        <taxon>Metazoa</taxon>
        <taxon>Ecdysozoa</taxon>
        <taxon>Nematoda</taxon>
        <taxon>Chromadorea</taxon>
        <taxon>Rhabditida</taxon>
        <taxon>Tylenchina</taxon>
        <taxon>Panagrolaimomorpha</taxon>
        <taxon>Strongyloidoidea</taxon>
        <taxon>Strongyloididae</taxon>
        <taxon>Strongyloides</taxon>
    </lineage>
</organism>
<dbReference type="EMBL" id="LN609528">
    <property type="protein sequence ID" value="CEF62151.1"/>
    <property type="molecule type" value="Genomic_DNA"/>
</dbReference>
<keyword evidence="3" id="KW-1185">Reference proteome</keyword>